<evidence type="ECO:0000256" key="8">
    <source>
        <dbReference type="PROSITE-ProRule" id="PRU00320"/>
    </source>
</evidence>
<dbReference type="Pfam" id="PF04218">
    <property type="entry name" value="CENP-B_N"/>
    <property type="match status" value="1"/>
</dbReference>
<comment type="caution">
    <text evidence="11">The sequence shown here is derived from an EMBL/GenBank/DDBJ whole genome shotgun (WGS) entry which is preliminary data.</text>
</comment>
<evidence type="ECO:0000259" key="10">
    <source>
        <dbReference type="PROSITE" id="PS50960"/>
    </source>
</evidence>
<name>A0AAN9VUU9_9ORTH</name>
<evidence type="ECO:0000256" key="2">
    <source>
        <dbReference type="ARBA" id="ARBA00022473"/>
    </source>
</evidence>
<dbReference type="GO" id="GO:0007379">
    <property type="term" value="P:segment specification"/>
    <property type="evidence" value="ECO:0007669"/>
    <property type="project" value="UniProtKB-ARBA"/>
</dbReference>
<dbReference type="PANTHER" id="PTHR33215:SF13">
    <property type="entry name" value="PROTEIN DISTAL ANTENNA"/>
    <property type="match status" value="1"/>
</dbReference>
<keyword evidence="2" id="KW-0217">Developmental protein</keyword>
<dbReference type="Proteomes" id="UP001378592">
    <property type="component" value="Unassembled WGS sequence"/>
</dbReference>
<dbReference type="SUPFAM" id="SSF46689">
    <property type="entry name" value="Homeodomain-like"/>
    <property type="match status" value="1"/>
</dbReference>
<evidence type="ECO:0000256" key="9">
    <source>
        <dbReference type="SAM" id="MobiDB-lite"/>
    </source>
</evidence>
<dbReference type="GO" id="GO:0003677">
    <property type="term" value="F:DNA binding"/>
    <property type="evidence" value="ECO:0007669"/>
    <property type="project" value="UniProtKB-UniRule"/>
</dbReference>
<dbReference type="GO" id="GO:0021556">
    <property type="term" value="P:central nervous system formation"/>
    <property type="evidence" value="ECO:0007669"/>
    <property type="project" value="UniProtKB-ARBA"/>
</dbReference>
<evidence type="ECO:0000313" key="11">
    <source>
        <dbReference type="EMBL" id="KAK7870668.1"/>
    </source>
</evidence>
<dbReference type="PROSITE" id="PS50960">
    <property type="entry name" value="HTH_PSQ"/>
    <property type="match status" value="1"/>
</dbReference>
<dbReference type="InterPro" id="IPR007889">
    <property type="entry name" value="HTH_Psq"/>
</dbReference>
<keyword evidence="6" id="KW-0804">Transcription</keyword>
<comment type="subcellular location">
    <subcellularLocation>
        <location evidence="1 8">Nucleus</location>
    </subcellularLocation>
</comment>
<dbReference type="GO" id="GO:0003700">
    <property type="term" value="F:DNA-binding transcription factor activity"/>
    <property type="evidence" value="ECO:0007669"/>
    <property type="project" value="UniProtKB-ARBA"/>
</dbReference>
<keyword evidence="4" id="KW-0805">Transcription regulation</keyword>
<keyword evidence="5 8" id="KW-0238">DNA-binding</keyword>
<feature type="compositionally biased region" description="Acidic residues" evidence="9">
    <location>
        <begin position="268"/>
        <end position="277"/>
    </location>
</feature>
<dbReference type="InterPro" id="IPR009057">
    <property type="entry name" value="Homeodomain-like_sf"/>
</dbReference>
<dbReference type="InterPro" id="IPR036388">
    <property type="entry name" value="WH-like_DNA-bd_sf"/>
</dbReference>
<dbReference type="Gene3D" id="1.10.10.10">
    <property type="entry name" value="Winged helix-like DNA-binding domain superfamily/Winged helix DNA-binding domain"/>
    <property type="match status" value="1"/>
</dbReference>
<proteinExistence type="predicted"/>
<dbReference type="GO" id="GO:0048749">
    <property type="term" value="P:compound eye development"/>
    <property type="evidence" value="ECO:0007669"/>
    <property type="project" value="UniProtKB-ARBA"/>
</dbReference>
<reference evidence="11 12" key="1">
    <citation type="submission" date="2024-03" db="EMBL/GenBank/DDBJ databases">
        <title>The genome assembly and annotation of the cricket Gryllus longicercus Weissman &amp; Gray.</title>
        <authorList>
            <person name="Szrajer S."/>
            <person name="Gray D."/>
            <person name="Ylla G."/>
        </authorList>
    </citation>
    <scope>NUCLEOTIDE SEQUENCE [LARGE SCALE GENOMIC DNA]</scope>
    <source>
        <strain evidence="11">DAG 2021-001</strain>
        <tissue evidence="11">Whole body minus gut</tissue>
    </source>
</reference>
<evidence type="ECO:0000256" key="3">
    <source>
        <dbReference type="ARBA" id="ARBA00022553"/>
    </source>
</evidence>
<evidence type="ECO:0000256" key="5">
    <source>
        <dbReference type="ARBA" id="ARBA00023125"/>
    </source>
</evidence>
<dbReference type="FunFam" id="1.10.10.10:FF:000293">
    <property type="entry name" value="Tigger transposable element-derived protein 5"/>
    <property type="match status" value="1"/>
</dbReference>
<evidence type="ECO:0000256" key="6">
    <source>
        <dbReference type="ARBA" id="ARBA00023163"/>
    </source>
</evidence>
<sequence>MTAETMLPAKRPIRQLSVHEKLEAIRRVHSGESKASVARDIGVPESTLRGWCKSEDKLRNVARSCGSPESQQSDGEKDLSVDLDNSGPSDLKRLRMGLDEGSPNTVLAHQQPASAAVAPAFAAAHTPRSTAHPELDEALWYWLKQQQQQVAGLPAAAAVAATQLLDPAAAVAAAVTGDKDSNGNGDGTGWFWRWYKRYGFTQYPDPLADKVGTDLSAGGLQKVNGYASGGLASSKVRSTLDSVLLNAKDNNNVSPLAATNNNYKKLDESDDDEDDEPPATAAEAVTHGEKFLRWLECCSDPSVTACQILQFRYLLNNVRACADRRANKIKTKTRSRRK</sequence>
<dbReference type="PANTHER" id="PTHR33215">
    <property type="entry name" value="PROTEIN DISTAL ANTENNA"/>
    <property type="match status" value="1"/>
</dbReference>
<evidence type="ECO:0000256" key="7">
    <source>
        <dbReference type="ARBA" id="ARBA00023242"/>
    </source>
</evidence>
<feature type="domain" description="HTH psq-type" evidence="10">
    <location>
        <begin position="7"/>
        <end position="58"/>
    </location>
</feature>
<feature type="DNA-binding region" description="H-T-H motif" evidence="8">
    <location>
        <begin position="34"/>
        <end position="54"/>
    </location>
</feature>
<feature type="region of interest" description="Disordered" evidence="9">
    <location>
        <begin position="255"/>
        <end position="279"/>
    </location>
</feature>
<accession>A0AAN9VUU9</accession>
<evidence type="ECO:0000313" key="12">
    <source>
        <dbReference type="Proteomes" id="UP001378592"/>
    </source>
</evidence>
<keyword evidence="7 8" id="KW-0539">Nucleus</keyword>
<dbReference type="GO" id="GO:0005634">
    <property type="term" value="C:nucleus"/>
    <property type="evidence" value="ECO:0007669"/>
    <property type="project" value="UniProtKB-SubCell"/>
</dbReference>
<dbReference type="EMBL" id="JAZDUA010000053">
    <property type="protein sequence ID" value="KAK7870668.1"/>
    <property type="molecule type" value="Genomic_DNA"/>
</dbReference>
<organism evidence="11 12">
    <name type="scientific">Gryllus longicercus</name>
    <dbReference type="NCBI Taxonomy" id="2509291"/>
    <lineage>
        <taxon>Eukaryota</taxon>
        <taxon>Metazoa</taxon>
        <taxon>Ecdysozoa</taxon>
        <taxon>Arthropoda</taxon>
        <taxon>Hexapoda</taxon>
        <taxon>Insecta</taxon>
        <taxon>Pterygota</taxon>
        <taxon>Neoptera</taxon>
        <taxon>Polyneoptera</taxon>
        <taxon>Orthoptera</taxon>
        <taxon>Ensifera</taxon>
        <taxon>Gryllidea</taxon>
        <taxon>Grylloidea</taxon>
        <taxon>Gryllidae</taxon>
        <taxon>Gryllinae</taxon>
        <taxon>Gryllus</taxon>
    </lineage>
</organism>
<dbReference type="GO" id="GO:0007469">
    <property type="term" value="P:antennal development"/>
    <property type="evidence" value="ECO:0007669"/>
    <property type="project" value="UniProtKB-ARBA"/>
</dbReference>
<dbReference type="InterPro" id="IPR051839">
    <property type="entry name" value="RD_transcriptional_regulator"/>
</dbReference>
<evidence type="ECO:0000256" key="4">
    <source>
        <dbReference type="ARBA" id="ARBA00023015"/>
    </source>
</evidence>
<keyword evidence="12" id="KW-1185">Reference proteome</keyword>
<keyword evidence="3" id="KW-0597">Phosphoprotein</keyword>
<protein>
    <recommendedName>
        <fullName evidence="10">HTH psq-type domain-containing protein</fullName>
    </recommendedName>
</protein>
<dbReference type="AlphaFoldDB" id="A0AAN9VUU9"/>
<gene>
    <name evidence="11" type="ORF">R5R35_009837</name>
</gene>
<feature type="region of interest" description="Disordered" evidence="9">
    <location>
        <begin position="63"/>
        <end position="99"/>
    </location>
</feature>
<evidence type="ECO:0000256" key="1">
    <source>
        <dbReference type="ARBA" id="ARBA00004123"/>
    </source>
</evidence>